<comment type="caution">
    <text evidence="1">The sequence shown here is derived from an EMBL/GenBank/DDBJ whole genome shotgun (WGS) entry which is preliminary data.</text>
</comment>
<dbReference type="AlphaFoldDB" id="A0A7J6UIR6"/>
<organism evidence="1 2">
    <name type="scientific">Perkinsus olseni</name>
    <name type="common">Perkinsus atlanticus</name>
    <dbReference type="NCBI Taxonomy" id="32597"/>
    <lineage>
        <taxon>Eukaryota</taxon>
        <taxon>Sar</taxon>
        <taxon>Alveolata</taxon>
        <taxon>Perkinsozoa</taxon>
        <taxon>Perkinsea</taxon>
        <taxon>Perkinsida</taxon>
        <taxon>Perkinsidae</taxon>
        <taxon>Perkinsus</taxon>
    </lineage>
</organism>
<reference evidence="1 2" key="1">
    <citation type="submission" date="2020-04" db="EMBL/GenBank/DDBJ databases">
        <title>Perkinsus olseni comparative genomics.</title>
        <authorList>
            <person name="Bogema D.R."/>
        </authorList>
    </citation>
    <scope>NUCLEOTIDE SEQUENCE [LARGE SCALE GENOMIC DNA]</scope>
    <source>
        <strain evidence="1 2">ATCC PRA-207</strain>
    </source>
</reference>
<proteinExistence type="predicted"/>
<evidence type="ECO:0000313" key="1">
    <source>
        <dbReference type="EMBL" id="KAF4757180.1"/>
    </source>
</evidence>
<accession>A0A7J6UIR6</accession>
<protein>
    <submittedName>
        <fullName evidence="1">Uncharacterized protein</fullName>
    </submittedName>
</protein>
<evidence type="ECO:0000313" key="2">
    <source>
        <dbReference type="Proteomes" id="UP000553632"/>
    </source>
</evidence>
<name>A0A7J6UIR6_PEROL</name>
<gene>
    <name evidence="1" type="ORF">FOZ63_030301</name>
</gene>
<dbReference type="EMBL" id="JABANO010002952">
    <property type="protein sequence ID" value="KAF4757180.1"/>
    <property type="molecule type" value="Genomic_DNA"/>
</dbReference>
<sequence length="183" mass="20620">MSFFKDSEAMRSVMGHYNVYAFDIPSRGPRGNPDSWTFLTFSSMKSTAFFAIIVGASATYYSCQEICESHEACAASKYGSYCKSNGVCFGFYHKDDGYCFQPAEQESCDDITLMPVYCPEHEVPEPTCQDVCNDLDQCRMSKWGSYCKTWQDPKVCFGIIKKADGSLCFAPTDKHCEGEPYYC</sequence>
<dbReference type="Proteomes" id="UP000553632">
    <property type="component" value="Unassembled WGS sequence"/>
</dbReference>
<keyword evidence="2" id="KW-1185">Reference proteome</keyword>